<evidence type="ECO:0000256" key="1">
    <source>
        <dbReference type="SAM" id="SignalP"/>
    </source>
</evidence>
<evidence type="ECO:0000313" key="2">
    <source>
        <dbReference type="EMBL" id="OGF65001.1"/>
    </source>
</evidence>
<gene>
    <name evidence="2" type="ORF">A2Y62_14330</name>
</gene>
<organism evidence="2 3">
    <name type="scientific">Candidatus Fischerbacteria bacterium RBG_13_37_8</name>
    <dbReference type="NCBI Taxonomy" id="1817863"/>
    <lineage>
        <taxon>Bacteria</taxon>
        <taxon>Candidatus Fischeribacteriota</taxon>
    </lineage>
</organism>
<protein>
    <recommendedName>
        <fullName evidence="4">DUF5667 domain-containing protein</fullName>
    </recommendedName>
</protein>
<comment type="caution">
    <text evidence="2">The sequence shown here is derived from an EMBL/GenBank/DDBJ whole genome shotgun (WGS) entry which is preliminary data.</text>
</comment>
<evidence type="ECO:0008006" key="4">
    <source>
        <dbReference type="Google" id="ProtNLM"/>
    </source>
</evidence>
<name>A0A1F5VPN1_9BACT</name>
<reference evidence="2 3" key="1">
    <citation type="journal article" date="2016" name="Nat. Commun.">
        <title>Thousands of microbial genomes shed light on interconnected biogeochemical processes in an aquifer system.</title>
        <authorList>
            <person name="Anantharaman K."/>
            <person name="Brown C.T."/>
            <person name="Hug L.A."/>
            <person name="Sharon I."/>
            <person name="Castelle C.J."/>
            <person name="Probst A.J."/>
            <person name="Thomas B.C."/>
            <person name="Singh A."/>
            <person name="Wilkins M.J."/>
            <person name="Karaoz U."/>
            <person name="Brodie E.L."/>
            <person name="Williams K.H."/>
            <person name="Hubbard S.S."/>
            <person name="Banfield J.F."/>
        </authorList>
    </citation>
    <scope>NUCLEOTIDE SEQUENCE [LARGE SCALE GENOMIC DNA]</scope>
</reference>
<dbReference type="EMBL" id="MFGW01000122">
    <property type="protein sequence ID" value="OGF65001.1"/>
    <property type="molecule type" value="Genomic_DNA"/>
</dbReference>
<sequence length="238" mass="27204">MNRSIKLLMIFCLMTFSMVLAEEIPQKDTESTVPELIEFHDVIYQIWHNAYPAKDIETLKGFVKDIDAGFAKIEQAKLPGILRDKQDAWNKGLAEFKKAVEEYDNAAAGSDDQKLLDAAEELHARFELMIRIIRPIATEVDAYHRELYVVYHKYLPEKQYDQIKGIAGDMVNKAEAITKVVLSKRLESKTEKYQKAATVLLEKTKKLADTCKSDANDAIDKAVDDMHKAYQELVSIFE</sequence>
<accession>A0A1F5VPN1</accession>
<feature type="signal peptide" evidence="1">
    <location>
        <begin position="1"/>
        <end position="21"/>
    </location>
</feature>
<evidence type="ECO:0000313" key="3">
    <source>
        <dbReference type="Proteomes" id="UP000178943"/>
    </source>
</evidence>
<dbReference type="Proteomes" id="UP000178943">
    <property type="component" value="Unassembled WGS sequence"/>
</dbReference>
<proteinExistence type="predicted"/>
<keyword evidence="1" id="KW-0732">Signal</keyword>
<dbReference type="AlphaFoldDB" id="A0A1F5VPN1"/>
<dbReference type="STRING" id="1817863.A2Y62_14330"/>
<feature type="chain" id="PRO_5009522064" description="DUF5667 domain-containing protein" evidence="1">
    <location>
        <begin position="22"/>
        <end position="238"/>
    </location>
</feature>